<dbReference type="InterPro" id="IPR027417">
    <property type="entry name" value="P-loop_NTPase"/>
</dbReference>
<name>A0ABY5AHJ2_9ACTO</name>
<accession>A0ABY5AHJ2</accession>
<protein>
    <recommendedName>
        <fullName evidence="3">MinD-like ATPase involved in chromosome partitioning or flagellar assembly</fullName>
    </recommendedName>
</protein>
<organism evidence="1 2">
    <name type="scientific">Arcanobacterium pinnipediorum</name>
    <dbReference type="NCBI Taxonomy" id="1503041"/>
    <lineage>
        <taxon>Bacteria</taxon>
        <taxon>Bacillati</taxon>
        <taxon>Actinomycetota</taxon>
        <taxon>Actinomycetes</taxon>
        <taxon>Actinomycetales</taxon>
        <taxon>Actinomycetaceae</taxon>
        <taxon>Arcanobacterium</taxon>
    </lineage>
</organism>
<evidence type="ECO:0000313" key="1">
    <source>
        <dbReference type="EMBL" id="USR79667.1"/>
    </source>
</evidence>
<evidence type="ECO:0000313" key="2">
    <source>
        <dbReference type="Proteomes" id="UP001056109"/>
    </source>
</evidence>
<dbReference type="SUPFAM" id="SSF52540">
    <property type="entry name" value="P-loop containing nucleoside triphosphate hydrolases"/>
    <property type="match status" value="1"/>
</dbReference>
<dbReference type="Proteomes" id="UP001056109">
    <property type="component" value="Chromosome"/>
</dbReference>
<dbReference type="Gene3D" id="3.40.50.300">
    <property type="entry name" value="P-loop containing nucleotide triphosphate hydrolases"/>
    <property type="match status" value="1"/>
</dbReference>
<reference evidence="1" key="1">
    <citation type="submission" date="2022-06" db="EMBL/GenBank/DDBJ databases">
        <title>Complete Genome Sequence of Arcanobacterium pinnipediorum strain DSM 28752 isolated from a harbour seal.</title>
        <authorList>
            <person name="Borowiak M."/>
            <person name="Kreitlow A."/>
            <person name="Alssahen M."/>
            <person name="Malorny B."/>
            <person name="Laemmler C."/>
            <person name="Prenger-Berninghoff E."/>
            <person name="Siebert U."/>
            <person name="Ploetz M."/>
            <person name="Abdulmawjood A."/>
        </authorList>
    </citation>
    <scope>NUCLEOTIDE SEQUENCE</scope>
    <source>
        <strain evidence="1">DSM 28752</strain>
    </source>
</reference>
<keyword evidence="2" id="KW-1185">Reference proteome</keyword>
<evidence type="ECO:0008006" key="3">
    <source>
        <dbReference type="Google" id="ProtNLM"/>
    </source>
</evidence>
<dbReference type="RefSeq" id="WP_252673532.1">
    <property type="nucleotide sequence ID" value="NZ_CP099547.1"/>
</dbReference>
<sequence length="405" mass="44196">MSVLLCLPAQIDSAVVEMLSESGQTHLIARRCADLAEVLAGARARIASLAIISEDLDFLDLTLISELRQYVGVAVVLNTATDGLHSSQRISSRDLRSLGDVEILSPAPREIVARMQAVHDGRSFSPRPNSGELSSSISPRSPLVAFWGPHGSHGRSSLIRDCAVRLARQHTLRVVDADASSPSLAQFFDVEENSGIIGVARMIDQGKEANVSAMLSDLPPQFNDVELLAGMNTGHRWREISRPVADRMWPILCAQPGGVFVDLAGGLDEHAERIDRWALTRSALASADIVLHIASATPTGLRRLIEHWDATRDQGFTHEAVVLTAVRASALGLKPMFHAREVLHSAGISQVPIFGVRQDYARLDRVLIAGKSMMQAYPKTGYCHDVERVCRWIEDTMQICVSTSH</sequence>
<proteinExistence type="predicted"/>
<gene>
    <name evidence="1" type="ORF">NG665_01355</name>
</gene>
<dbReference type="EMBL" id="CP099547">
    <property type="protein sequence ID" value="USR79667.1"/>
    <property type="molecule type" value="Genomic_DNA"/>
</dbReference>